<reference evidence="1 2" key="1">
    <citation type="submission" date="2024-02" db="EMBL/GenBank/DDBJ databases">
        <title>De novo assembly and annotation of 12 fungi associated with fruit tree decline syndrome in Ontario, Canada.</title>
        <authorList>
            <person name="Sulman M."/>
            <person name="Ellouze W."/>
            <person name="Ilyukhin E."/>
        </authorList>
    </citation>
    <scope>NUCLEOTIDE SEQUENCE [LARGE SCALE GENOMIC DNA]</scope>
    <source>
        <strain evidence="1 2">M1-105</strain>
    </source>
</reference>
<gene>
    <name evidence="1" type="ORF">SLS56_012083</name>
</gene>
<sequence length="670" mass="76240">MFVLGLKILRGYFLEAELPQKPSLASERNQIINFLVTPPDDNVQPETWYADIQSIKGVTPDCSAWAESRMNLLLACRFVILAELLQMRCLPGEKLRMQWNRLQLACDEHGDVFNILFSVARFLDITSLDLLGTFNLPISEDIINSLPGHSAPFLVCVDDAQRDLYGAIPAGTGQLNARLRKPLELFLSGMYSFLTWENIDFRIVLSTLQIEEVVGCIKRQAPSMEQAARFSWNKTSTATAQLPPPQVSWTIHRDFALIQNEAQFLDLLKRSGLVCDRRSRELIIRESRALRGRYLWSTLFIQDLRERDVINAETVKQSRQKTVHVVKQELVQRLKDVEKRSLEEMVQEVQSQAMEFGNCADRTCILIDKMQEIQERQMQYLETLDELCWLAIRSDLSGEVSVFSTARKQDMIAHGFAFEEDTSALRDGIHHTRPGKGIKRPFEKVNGDAVSKVRLPAVKLKERIAVEAAIEYFQTCSLPDGASRYERTLEHFVFTEQQSANALGRTAEAFFAWKLLRNLRPDADPILPQYDESHRQDYLTLLIGRAIRVPDFMNGSQVQCFSVNGKLNQYRLLEGRSMAYNEVASIKRPARLWEWMSDIRHRKADEGLAATFWFPSETAGPDVLFALTRPTFESEETKMPDVVLCAAKVRLPAMAHDDTIAYNAAVGAGA</sequence>
<evidence type="ECO:0000313" key="2">
    <source>
        <dbReference type="Proteomes" id="UP001521116"/>
    </source>
</evidence>
<keyword evidence="2" id="KW-1185">Reference proteome</keyword>
<comment type="caution">
    <text evidence="1">The sequence shown here is derived from an EMBL/GenBank/DDBJ whole genome shotgun (WGS) entry which is preliminary data.</text>
</comment>
<protein>
    <submittedName>
        <fullName evidence="1">Uncharacterized protein</fullName>
    </submittedName>
</protein>
<proteinExistence type="predicted"/>
<organism evidence="1 2">
    <name type="scientific">Neofusicoccum ribis</name>
    <dbReference type="NCBI Taxonomy" id="45134"/>
    <lineage>
        <taxon>Eukaryota</taxon>
        <taxon>Fungi</taxon>
        <taxon>Dikarya</taxon>
        <taxon>Ascomycota</taxon>
        <taxon>Pezizomycotina</taxon>
        <taxon>Dothideomycetes</taxon>
        <taxon>Dothideomycetes incertae sedis</taxon>
        <taxon>Botryosphaeriales</taxon>
        <taxon>Botryosphaeriaceae</taxon>
        <taxon>Neofusicoccum</taxon>
    </lineage>
</organism>
<evidence type="ECO:0000313" key="1">
    <source>
        <dbReference type="EMBL" id="KAL1614500.1"/>
    </source>
</evidence>
<name>A0ABR3S9T1_9PEZI</name>
<dbReference type="EMBL" id="JAJVDC020000382">
    <property type="protein sequence ID" value="KAL1614500.1"/>
    <property type="molecule type" value="Genomic_DNA"/>
</dbReference>
<accession>A0ABR3S9T1</accession>
<dbReference type="Proteomes" id="UP001521116">
    <property type="component" value="Unassembled WGS sequence"/>
</dbReference>